<reference evidence="2 3" key="1">
    <citation type="submission" date="2016-02" db="EMBL/GenBank/DDBJ databases">
        <title>Comparative genomic and transcriptomic foundation for Pichia pastoris.</title>
        <authorList>
            <person name="Love K.R."/>
            <person name="Shah K.A."/>
            <person name="Whittaker C.A."/>
            <person name="Wu J."/>
            <person name="Bartlett M.C."/>
            <person name="Ma D."/>
            <person name="Leeson R.L."/>
            <person name="Priest M."/>
            <person name="Young S.K."/>
            <person name="Love J.C."/>
        </authorList>
    </citation>
    <scope>NUCLEOTIDE SEQUENCE [LARGE SCALE GENOMIC DNA]</scope>
    <source>
        <strain evidence="2 3">ATCC 28485</strain>
    </source>
</reference>
<evidence type="ECO:0000313" key="3">
    <source>
        <dbReference type="Proteomes" id="UP000094565"/>
    </source>
</evidence>
<dbReference type="EMBL" id="CP014584">
    <property type="protein sequence ID" value="ANZ73643.1"/>
    <property type="molecule type" value="Genomic_DNA"/>
</dbReference>
<evidence type="ECO:0000256" key="1">
    <source>
        <dbReference type="SAM" id="MobiDB-lite"/>
    </source>
</evidence>
<accession>A0A1B2J6M9</accession>
<organism evidence="2 3">
    <name type="scientific">Komagataella pastoris</name>
    <name type="common">Yeast</name>
    <name type="synonym">Pichia pastoris</name>
    <dbReference type="NCBI Taxonomy" id="4922"/>
    <lineage>
        <taxon>Eukaryota</taxon>
        <taxon>Fungi</taxon>
        <taxon>Dikarya</taxon>
        <taxon>Ascomycota</taxon>
        <taxon>Saccharomycotina</taxon>
        <taxon>Pichiomycetes</taxon>
        <taxon>Pichiales</taxon>
        <taxon>Pichiaceae</taxon>
        <taxon>Komagataella</taxon>
    </lineage>
</organism>
<dbReference type="Gene3D" id="1.10.30.10">
    <property type="entry name" value="High mobility group box domain"/>
    <property type="match status" value="1"/>
</dbReference>
<protein>
    <submittedName>
        <fullName evidence="2">BA75_00062T0</fullName>
    </submittedName>
</protein>
<evidence type="ECO:0000313" key="2">
    <source>
        <dbReference type="EMBL" id="ANZ73643.1"/>
    </source>
</evidence>
<dbReference type="Proteomes" id="UP000094565">
    <property type="component" value="Chromosome 1"/>
</dbReference>
<gene>
    <name evidence="2" type="ORF">ATY40_BA7500062</name>
</gene>
<keyword evidence="3" id="KW-1185">Reference proteome</keyword>
<sequence>MSSLELIMDDDRAEEVPVSHVSFSKPSTPIPSLMASLNEECTPVQLMSSPNKNCQTPLRYVSTPDLLASNYSLSDMSHNLPTPIVNNELITIRQQNESEILYTYDLLRRPAVNAGTSSLNEMSGNIPKSVSNGVVSVRDIFNISDYTDEDIHHHRLNNPLMSQFSFHNFSMNSGLMIDDRMTGSFSEPDTSDDDEQLFTPPLDNSEIAFFPCTATSTQIEQADRKNIFAVKRPFSEAHINLLGKAKKPKISAAGAKPHYLISSTSNEESKLDPGIQTPHPTQSSSTFKFKVKPISITPKSVNYPSTPKTHVKKISKWIGISKLTDERIQRIYTLATSRKLKFKDIQKSLSVFTIDNIQAKVDILGNLLINRRNGTKDHPHPILVKDKNAEQYEVNVRTSCGDDKDDSLQILIDACSGNPSSSSLLHTPSSSEMSSSTYCPTSSLSTLASSPLSSNLRTKAGHIKRPLNSFMLYRGILLKLGIVLNVVKSIENSIDLNNPSVLRKIHDNDPSLVNQILKLIPTVVKTNHQVLGQAISMLWVTESSQVKEQFGKFSQVEKRLHKLCYPNYKFNPHRSGSSKGRKT</sequence>
<proteinExistence type="predicted"/>
<name>A0A1B2J6M9_PICPA</name>
<feature type="region of interest" description="Disordered" evidence="1">
    <location>
        <begin position="266"/>
        <end position="285"/>
    </location>
</feature>
<dbReference type="AlphaFoldDB" id="A0A1B2J6M9"/>
<dbReference type="InterPro" id="IPR036910">
    <property type="entry name" value="HMG_box_dom_sf"/>
</dbReference>
<dbReference type="OrthoDB" id="2307332at2759"/>
<dbReference type="SUPFAM" id="SSF47095">
    <property type="entry name" value="HMG-box"/>
    <property type="match status" value="1"/>
</dbReference>